<dbReference type="GO" id="GO:0004222">
    <property type="term" value="F:metalloendopeptidase activity"/>
    <property type="evidence" value="ECO:0007669"/>
    <property type="project" value="InterPro"/>
</dbReference>
<keyword evidence="7" id="KW-0732">Signal</keyword>
<evidence type="ECO:0000313" key="10">
    <source>
        <dbReference type="Proteomes" id="UP000052013"/>
    </source>
</evidence>
<feature type="coiled-coil region" evidence="5">
    <location>
        <begin position="315"/>
        <end position="342"/>
    </location>
</feature>
<dbReference type="Pfam" id="PF00413">
    <property type="entry name" value="Peptidase_M10"/>
    <property type="match status" value="1"/>
</dbReference>
<keyword evidence="5" id="KW-0175">Coiled coil</keyword>
<evidence type="ECO:0000256" key="6">
    <source>
        <dbReference type="SAM" id="MobiDB-lite"/>
    </source>
</evidence>
<feature type="compositionally biased region" description="Low complexity" evidence="6">
    <location>
        <begin position="126"/>
        <end position="148"/>
    </location>
</feature>
<sequence>MNVNKKVLSSLLIATMAFSTGFLFQQTTPTQAKTSIKVIWRHKTKQTSYKIDKSKAKKAYAYSAKLGSKKFKLAAYANKTFKVSYQQKIRINGKYRLYYYAKNSSNKKIAGWIWRGYLSKVQKTASSSSNQSNSSATNNNESNNNSNSGVMDNSIALSAPDLNDLITASPDLDPNSKLLTLSAATYAKYPSTFNTQFNLSQFADSGVFVNHQATIYVADSQLVNYVDTAINNWNNALGRQVFVLGTQANHTLTVKFGDGSAQGWDGLFSGNTVEVDTNNFNDPTYGRSGISLSPQLAAKLSSISNQSAQLTADTNAQIKKNRTNYENQYAALQQKLASATTSAAKAAVQRQLAVLKSTYEQTDQSLRDSYNDQIEQLRQAVQYAYQDAATSAGNQQITNYWATVIMHELGHALGLYHTPYQNDVMYAPVSDEPDATPSPVKYSWTSPVDPNDPKAYQTGQLSSRDVDRAKLTGALGYW</sequence>
<evidence type="ECO:0000313" key="9">
    <source>
        <dbReference type="EMBL" id="KRL69045.1"/>
    </source>
</evidence>
<keyword evidence="1" id="KW-0645">Protease</keyword>
<dbReference type="InterPro" id="IPR024079">
    <property type="entry name" value="MetalloPept_cat_dom_sf"/>
</dbReference>
<keyword evidence="2" id="KW-0479">Metal-binding</keyword>
<keyword evidence="3" id="KW-0378">Hydrolase</keyword>
<organism evidence="9 10">
    <name type="scientific">Lentilactobacillus diolivorans DSM 14421</name>
    <dbReference type="NCBI Taxonomy" id="1423739"/>
    <lineage>
        <taxon>Bacteria</taxon>
        <taxon>Bacillati</taxon>
        <taxon>Bacillota</taxon>
        <taxon>Bacilli</taxon>
        <taxon>Lactobacillales</taxon>
        <taxon>Lactobacillaceae</taxon>
        <taxon>Lentilactobacillus</taxon>
    </lineage>
</organism>
<evidence type="ECO:0000256" key="3">
    <source>
        <dbReference type="ARBA" id="ARBA00022801"/>
    </source>
</evidence>
<dbReference type="RefSeq" id="WP_057863901.1">
    <property type="nucleotide sequence ID" value="NZ_AZEY01000020.1"/>
</dbReference>
<keyword evidence="4" id="KW-0862">Zinc</keyword>
<feature type="region of interest" description="Disordered" evidence="6">
    <location>
        <begin position="428"/>
        <end position="459"/>
    </location>
</feature>
<dbReference type="AlphaFoldDB" id="A0A0R1SS32"/>
<dbReference type="Gene3D" id="3.40.390.10">
    <property type="entry name" value="Collagenase (Catalytic Domain)"/>
    <property type="match status" value="1"/>
</dbReference>
<dbReference type="Proteomes" id="UP000052013">
    <property type="component" value="Unassembled WGS sequence"/>
</dbReference>
<feature type="signal peptide" evidence="7">
    <location>
        <begin position="1"/>
        <end position="25"/>
    </location>
</feature>
<dbReference type="GO" id="GO:0008270">
    <property type="term" value="F:zinc ion binding"/>
    <property type="evidence" value="ECO:0007669"/>
    <property type="project" value="InterPro"/>
</dbReference>
<dbReference type="InterPro" id="IPR001818">
    <property type="entry name" value="Pept_M10_metallopeptidase"/>
</dbReference>
<protein>
    <recommendedName>
        <fullName evidence="8">Peptidase M10 metallopeptidase domain-containing protein</fullName>
    </recommendedName>
</protein>
<reference evidence="9 10" key="1">
    <citation type="journal article" date="2015" name="Genome Announc.">
        <title>Expanding the biotechnology potential of lactobacilli through comparative genomics of 213 strains and associated genera.</title>
        <authorList>
            <person name="Sun Z."/>
            <person name="Harris H.M."/>
            <person name="McCann A."/>
            <person name="Guo C."/>
            <person name="Argimon S."/>
            <person name="Zhang W."/>
            <person name="Yang X."/>
            <person name="Jeffery I.B."/>
            <person name="Cooney J.C."/>
            <person name="Kagawa T.F."/>
            <person name="Liu W."/>
            <person name="Song Y."/>
            <person name="Salvetti E."/>
            <person name="Wrobel A."/>
            <person name="Rasinkangas P."/>
            <person name="Parkhill J."/>
            <person name="Rea M.C."/>
            <person name="O'Sullivan O."/>
            <person name="Ritari J."/>
            <person name="Douillard F.P."/>
            <person name="Paul Ross R."/>
            <person name="Yang R."/>
            <person name="Briner A.E."/>
            <person name="Felis G.E."/>
            <person name="de Vos W.M."/>
            <person name="Barrangou R."/>
            <person name="Klaenhammer T.R."/>
            <person name="Caufield P.W."/>
            <person name="Cui Y."/>
            <person name="Zhang H."/>
            <person name="O'Toole P.W."/>
        </authorList>
    </citation>
    <scope>NUCLEOTIDE SEQUENCE [LARGE SCALE GENOMIC DNA]</scope>
    <source>
        <strain evidence="9 10">DSM 14421</strain>
    </source>
</reference>
<name>A0A0R1SS32_9LACO</name>
<dbReference type="GO" id="GO:0031012">
    <property type="term" value="C:extracellular matrix"/>
    <property type="evidence" value="ECO:0007669"/>
    <property type="project" value="InterPro"/>
</dbReference>
<dbReference type="STRING" id="1423739.FC85_GL002264"/>
<gene>
    <name evidence="9" type="ORF">FC85_GL002264</name>
</gene>
<evidence type="ECO:0000256" key="5">
    <source>
        <dbReference type="SAM" id="Coils"/>
    </source>
</evidence>
<evidence type="ECO:0000256" key="7">
    <source>
        <dbReference type="SAM" id="SignalP"/>
    </source>
</evidence>
<feature type="domain" description="Peptidase M10 metallopeptidase" evidence="8">
    <location>
        <begin position="395"/>
        <end position="430"/>
    </location>
</feature>
<evidence type="ECO:0000259" key="8">
    <source>
        <dbReference type="Pfam" id="PF00413"/>
    </source>
</evidence>
<feature type="chain" id="PRO_5038661722" description="Peptidase M10 metallopeptidase domain-containing protein" evidence="7">
    <location>
        <begin position="26"/>
        <end position="478"/>
    </location>
</feature>
<dbReference type="EMBL" id="AZEY01000020">
    <property type="protein sequence ID" value="KRL69045.1"/>
    <property type="molecule type" value="Genomic_DNA"/>
</dbReference>
<evidence type="ECO:0000256" key="1">
    <source>
        <dbReference type="ARBA" id="ARBA00022670"/>
    </source>
</evidence>
<comment type="caution">
    <text evidence="9">The sequence shown here is derived from an EMBL/GenBank/DDBJ whole genome shotgun (WGS) entry which is preliminary data.</text>
</comment>
<feature type="region of interest" description="Disordered" evidence="6">
    <location>
        <begin position="125"/>
        <end position="150"/>
    </location>
</feature>
<dbReference type="PATRIC" id="fig|1423739.3.peg.2354"/>
<dbReference type="SUPFAM" id="SSF55486">
    <property type="entry name" value="Metalloproteases ('zincins'), catalytic domain"/>
    <property type="match status" value="1"/>
</dbReference>
<accession>A0A0R1SS32</accession>
<evidence type="ECO:0000256" key="4">
    <source>
        <dbReference type="ARBA" id="ARBA00022833"/>
    </source>
</evidence>
<dbReference type="GO" id="GO:0006508">
    <property type="term" value="P:proteolysis"/>
    <property type="evidence" value="ECO:0007669"/>
    <property type="project" value="UniProtKB-KW"/>
</dbReference>
<evidence type="ECO:0000256" key="2">
    <source>
        <dbReference type="ARBA" id="ARBA00022723"/>
    </source>
</evidence>
<proteinExistence type="predicted"/>